<dbReference type="InterPro" id="IPR038764">
    <property type="entry name" value="GNAT_N_AcTrfase_prd"/>
</dbReference>
<reference evidence="1 2" key="1">
    <citation type="submission" date="2019-10" db="EMBL/GenBank/DDBJ databases">
        <title>Nocardioides novel species isolated from the excrement of Marmot.</title>
        <authorList>
            <person name="Zhang G."/>
        </authorList>
    </citation>
    <scope>NUCLEOTIDE SEQUENCE [LARGE SCALE GENOMIC DNA]</scope>
    <source>
        <strain evidence="2">zg-579</strain>
    </source>
</reference>
<comment type="caution">
    <text evidence="1">The sequence shown here is derived from an EMBL/GenBank/DDBJ whole genome shotgun (WGS) entry which is preliminary data.</text>
</comment>
<dbReference type="PANTHER" id="PTHR41700">
    <property type="entry name" value="GCN5-RELATED N-ACETYLTRANSFERASE"/>
    <property type="match status" value="1"/>
</dbReference>
<dbReference type="InterPro" id="IPR016181">
    <property type="entry name" value="Acyl_CoA_acyltransferase"/>
</dbReference>
<accession>A0A6I3J066</accession>
<keyword evidence="2" id="KW-1185">Reference proteome</keyword>
<evidence type="ECO:0000313" key="2">
    <source>
        <dbReference type="Proteomes" id="UP000433406"/>
    </source>
</evidence>
<dbReference type="PANTHER" id="PTHR41700:SF1">
    <property type="entry name" value="N-ACETYLTRANSFERASE DOMAIN-CONTAINING PROTEIN"/>
    <property type="match status" value="1"/>
</dbReference>
<name>A0A6I3J066_9ACTN</name>
<sequence length="294" mass="30823">MTHLAAGPALAPADLAVRAADAAALAAGVSVRELTGLAELEQVVGLYADIWGRAGNPPVTLELLRAFTKAGNYVGGAFAGDRLVGACVGFFHAPGDDALHSHIAGVAPEVAGRSVGFALKLHQRSWALQRGVSDIAWTFDPLVSRNAYFNLAKLAARPVEYLTNFYGVMPDSLNGHDETDRLLVRWRLLEPDVVAACSGARPRPAAVAADGDAGGEVVTAVGVAADGSPVPGRLDGALLRIAVPRDISALRATDPLLAARWRTSVREALSVLLAEGARITAFDPAGWYLVRRQL</sequence>
<dbReference type="Gene3D" id="3.40.630.30">
    <property type="match status" value="1"/>
</dbReference>
<protein>
    <submittedName>
        <fullName evidence="1">GNAT family N-acetyltransferase</fullName>
    </submittedName>
</protein>
<dbReference type="SUPFAM" id="SSF55729">
    <property type="entry name" value="Acyl-CoA N-acyltransferases (Nat)"/>
    <property type="match status" value="1"/>
</dbReference>
<dbReference type="GO" id="GO:0016740">
    <property type="term" value="F:transferase activity"/>
    <property type="evidence" value="ECO:0007669"/>
    <property type="project" value="UniProtKB-KW"/>
</dbReference>
<dbReference type="AlphaFoldDB" id="A0A6I3J066"/>
<dbReference type="Proteomes" id="UP000433406">
    <property type="component" value="Unassembled WGS sequence"/>
</dbReference>
<dbReference type="RefSeq" id="WP_171895979.1">
    <property type="nucleotide sequence ID" value="NZ_CP053660.1"/>
</dbReference>
<evidence type="ECO:0000313" key="1">
    <source>
        <dbReference type="EMBL" id="MTB93526.1"/>
    </source>
</evidence>
<organism evidence="1 2">
    <name type="scientific">Nocardioides marmotae</name>
    <dbReference type="NCBI Taxonomy" id="2663857"/>
    <lineage>
        <taxon>Bacteria</taxon>
        <taxon>Bacillati</taxon>
        <taxon>Actinomycetota</taxon>
        <taxon>Actinomycetes</taxon>
        <taxon>Propionibacteriales</taxon>
        <taxon>Nocardioidaceae</taxon>
        <taxon>Nocardioides</taxon>
    </lineage>
</organism>
<proteinExistence type="predicted"/>
<gene>
    <name evidence="1" type="ORF">GGQ22_00380</name>
</gene>
<dbReference type="EMBL" id="WLCI01000002">
    <property type="protein sequence ID" value="MTB93526.1"/>
    <property type="molecule type" value="Genomic_DNA"/>
</dbReference>
<keyword evidence="1" id="KW-0808">Transferase</keyword>